<dbReference type="GO" id="GO:0005886">
    <property type="term" value="C:plasma membrane"/>
    <property type="evidence" value="ECO:0007669"/>
    <property type="project" value="TreeGrafter"/>
</dbReference>
<evidence type="ECO:0000256" key="3">
    <source>
        <dbReference type="ARBA" id="ARBA00022525"/>
    </source>
</evidence>
<dbReference type="AlphaFoldDB" id="A0AA47NAK5"/>
<dbReference type="GO" id="GO:0007155">
    <property type="term" value="P:cell adhesion"/>
    <property type="evidence" value="ECO:0007669"/>
    <property type="project" value="UniProtKB-KW"/>
</dbReference>
<comment type="caution">
    <text evidence="8">The sequence shown here is derived from an EMBL/GenBank/DDBJ whole genome shotgun (WGS) entry which is preliminary data.</text>
</comment>
<evidence type="ECO:0000313" key="9">
    <source>
        <dbReference type="Proteomes" id="UP001174136"/>
    </source>
</evidence>
<accession>A0AA47NAK5</accession>
<dbReference type="Gene3D" id="2.60.120.260">
    <property type="entry name" value="Galactose-binding domain-like"/>
    <property type="match status" value="1"/>
</dbReference>
<dbReference type="FunFam" id="2.60.120.260:FF:000002">
    <property type="entry name" value="Coagulation factor VIII"/>
    <property type="match status" value="1"/>
</dbReference>
<dbReference type="SMART" id="SM00231">
    <property type="entry name" value="FA58C"/>
    <property type="match status" value="1"/>
</dbReference>
<comment type="subcellular location">
    <subcellularLocation>
        <location evidence="1">Endomembrane system</location>
        <topology evidence="1">Peripheral membrane protein</topology>
    </subcellularLocation>
    <subcellularLocation>
        <location evidence="2">Secreted</location>
    </subcellularLocation>
</comment>
<keyword evidence="6" id="KW-1015">Disulfide bond</keyword>
<dbReference type="PANTHER" id="PTHR46806">
    <property type="entry name" value="F5/8 TYPE C DOMAIN-CONTAINING PROTEIN"/>
    <property type="match status" value="1"/>
</dbReference>
<dbReference type="SUPFAM" id="SSF49785">
    <property type="entry name" value="Galactose-binding domain-like"/>
    <property type="match status" value="1"/>
</dbReference>
<dbReference type="InterPro" id="IPR000421">
    <property type="entry name" value="FA58C"/>
</dbReference>
<sequence>MAVAAVSAGCSVQSRVSRVLLRVSRVLLSGNSLPHARFPHASQYTAACNWSAIPCDYISIHYYVPLSVYFKMNQFEARRAEIVRETAEPELSCSSAIKDDVDSHSNSSIPAALVPLTRQRPPWGRRREGRLTHREGTAVGGAYRDEEGVSLSCILRTGRLSPQSSVWWKMASSARCAFLLLLLLGAEALLCSHAQEVGASEAWSNKACKCDCEGGAPPTEFSTLLSRPPMVTGVDCLPECPYHRPLGFEAGSVSPDQITCSNQDEYTGWFSSWVPSRARLNNQGFGCAWLSKFQDSSQWLQVDLQEVMVVSGLLTQGRCDADEWVTKYSIQYRTDDKLNWIYYKDQTGNNRVFYGNSDRSSSVQNLLRPPIVARYLRILPLGWHTRIAMRIELLLCMSKSLRFGILGREARVNVGPFCPGLMPSCSGVYCTPLGPLQG</sequence>
<evidence type="ECO:0000313" key="8">
    <source>
        <dbReference type="EMBL" id="KAK0154975.1"/>
    </source>
</evidence>
<dbReference type="Proteomes" id="UP001174136">
    <property type="component" value="Unassembled WGS sequence"/>
</dbReference>
<keyword evidence="4" id="KW-0130">Cell adhesion</keyword>
<keyword evidence="5" id="KW-0472">Membrane</keyword>
<dbReference type="GO" id="GO:0038023">
    <property type="term" value="F:signaling receptor activity"/>
    <property type="evidence" value="ECO:0007669"/>
    <property type="project" value="TreeGrafter"/>
</dbReference>
<evidence type="ECO:0000256" key="5">
    <source>
        <dbReference type="ARBA" id="ARBA00023136"/>
    </source>
</evidence>
<dbReference type="InterPro" id="IPR050633">
    <property type="entry name" value="Neuropilin_MCO_CoagFactor"/>
</dbReference>
<protein>
    <submittedName>
        <fullName evidence="8">Retinoschisin</fullName>
    </submittedName>
</protein>
<gene>
    <name evidence="8" type="primary">xlrs1_0</name>
    <name evidence="8" type="ORF">N1851_002710</name>
</gene>
<evidence type="ECO:0000256" key="2">
    <source>
        <dbReference type="ARBA" id="ARBA00004613"/>
    </source>
</evidence>
<dbReference type="InterPro" id="IPR008979">
    <property type="entry name" value="Galactose-bd-like_sf"/>
</dbReference>
<dbReference type="CDD" id="cd00057">
    <property type="entry name" value="FA58C"/>
    <property type="match status" value="1"/>
</dbReference>
<dbReference type="PANTHER" id="PTHR46806:SF5">
    <property type="entry name" value="F5_8 TYPE C DOMAIN-CONTAINING PROTEIN"/>
    <property type="match status" value="1"/>
</dbReference>
<evidence type="ECO:0000256" key="1">
    <source>
        <dbReference type="ARBA" id="ARBA00004184"/>
    </source>
</evidence>
<evidence type="ECO:0000259" key="7">
    <source>
        <dbReference type="PROSITE" id="PS50022"/>
    </source>
</evidence>
<proteinExistence type="predicted"/>
<dbReference type="PROSITE" id="PS50022">
    <property type="entry name" value="FA58C_3"/>
    <property type="match status" value="1"/>
</dbReference>
<keyword evidence="3" id="KW-0964">Secreted</keyword>
<dbReference type="GO" id="GO:0012505">
    <property type="term" value="C:endomembrane system"/>
    <property type="evidence" value="ECO:0007669"/>
    <property type="project" value="UniProtKB-SubCell"/>
</dbReference>
<name>A0AA47NAK5_MERPO</name>
<keyword evidence="9" id="KW-1185">Reference proteome</keyword>
<organism evidence="8 9">
    <name type="scientific">Merluccius polli</name>
    <name type="common">Benguela hake</name>
    <name type="synonym">Merluccius cadenati</name>
    <dbReference type="NCBI Taxonomy" id="89951"/>
    <lineage>
        <taxon>Eukaryota</taxon>
        <taxon>Metazoa</taxon>
        <taxon>Chordata</taxon>
        <taxon>Craniata</taxon>
        <taxon>Vertebrata</taxon>
        <taxon>Euteleostomi</taxon>
        <taxon>Actinopterygii</taxon>
        <taxon>Neopterygii</taxon>
        <taxon>Teleostei</taxon>
        <taxon>Neoteleostei</taxon>
        <taxon>Acanthomorphata</taxon>
        <taxon>Zeiogadaria</taxon>
        <taxon>Gadariae</taxon>
        <taxon>Gadiformes</taxon>
        <taxon>Gadoidei</taxon>
        <taxon>Merlucciidae</taxon>
        <taxon>Merluccius</taxon>
    </lineage>
</organism>
<evidence type="ECO:0000256" key="4">
    <source>
        <dbReference type="ARBA" id="ARBA00022889"/>
    </source>
</evidence>
<dbReference type="EMBL" id="JAOPHQ010000314">
    <property type="protein sequence ID" value="KAK0154975.1"/>
    <property type="molecule type" value="Genomic_DNA"/>
</dbReference>
<dbReference type="Pfam" id="PF00754">
    <property type="entry name" value="F5_F8_type_C"/>
    <property type="match status" value="1"/>
</dbReference>
<dbReference type="GO" id="GO:0005576">
    <property type="term" value="C:extracellular region"/>
    <property type="evidence" value="ECO:0007669"/>
    <property type="project" value="UniProtKB-SubCell"/>
</dbReference>
<evidence type="ECO:0000256" key="6">
    <source>
        <dbReference type="ARBA" id="ARBA00023157"/>
    </source>
</evidence>
<reference evidence="8" key="1">
    <citation type="journal article" date="2023" name="Front. Mar. Sci.">
        <title>A new Merluccius polli reference genome to investigate the effects of global change in West African waters.</title>
        <authorList>
            <person name="Mateo J.L."/>
            <person name="Blanco-Fernandez C."/>
            <person name="Garcia-Vazquez E."/>
            <person name="Machado-Schiaffino G."/>
        </authorList>
    </citation>
    <scope>NUCLEOTIDE SEQUENCE</scope>
    <source>
        <strain evidence="8">C29</strain>
        <tissue evidence="8">Fin</tissue>
    </source>
</reference>
<feature type="domain" description="F5/8 type C" evidence="7">
    <location>
        <begin position="240"/>
        <end position="396"/>
    </location>
</feature>